<proteinExistence type="predicted"/>
<dbReference type="PANTHER" id="PTHR11692">
    <property type="entry name" value="BIFUNCTIONAL PURINE BIOSYNTHESIS PROTEIN PURH"/>
    <property type="match status" value="1"/>
</dbReference>
<organism evidence="3 4">
    <name type="scientific">Brassica rapa subsp. trilocularis</name>
    <dbReference type="NCBI Taxonomy" id="1813537"/>
    <lineage>
        <taxon>Eukaryota</taxon>
        <taxon>Viridiplantae</taxon>
        <taxon>Streptophyta</taxon>
        <taxon>Embryophyta</taxon>
        <taxon>Tracheophyta</taxon>
        <taxon>Spermatophyta</taxon>
        <taxon>Magnoliopsida</taxon>
        <taxon>eudicotyledons</taxon>
        <taxon>Gunneridae</taxon>
        <taxon>Pentapetalae</taxon>
        <taxon>rosids</taxon>
        <taxon>malvids</taxon>
        <taxon>Brassicales</taxon>
        <taxon>Brassicaceae</taxon>
        <taxon>Brassiceae</taxon>
        <taxon>Brassica</taxon>
    </lineage>
</organism>
<dbReference type="InterPro" id="IPR011607">
    <property type="entry name" value="MGS-like_dom"/>
</dbReference>
<dbReference type="SMART" id="SM00851">
    <property type="entry name" value="MGS"/>
    <property type="match status" value="1"/>
</dbReference>
<dbReference type="Gene3D" id="3.40.50.1380">
    <property type="entry name" value="Methylglyoxal synthase-like domain"/>
    <property type="match status" value="1"/>
</dbReference>
<reference evidence="3 4" key="1">
    <citation type="submission" date="2021-03" db="EMBL/GenBank/DDBJ databases">
        <authorList>
            <person name="King G.J."/>
            <person name="Bancroft I."/>
            <person name="Baten A."/>
            <person name="Bloomfield J."/>
            <person name="Borpatragohain P."/>
            <person name="He Z."/>
            <person name="Irish N."/>
            <person name="Irwin J."/>
            <person name="Liu K."/>
            <person name="Mauleon R.P."/>
            <person name="Moore J."/>
            <person name="Morris R."/>
            <person name="Ostergaard L."/>
            <person name="Wang B."/>
            <person name="Wells R."/>
        </authorList>
    </citation>
    <scope>NUCLEOTIDE SEQUENCE [LARGE SCALE GENOMIC DNA]</scope>
    <source>
        <strain evidence="3">R-o-18</strain>
        <tissue evidence="3">Leaf</tissue>
    </source>
</reference>
<evidence type="ECO:0000313" key="3">
    <source>
        <dbReference type="EMBL" id="KAG5403713.1"/>
    </source>
</evidence>
<feature type="compositionally biased region" description="Low complexity" evidence="1">
    <location>
        <begin position="8"/>
        <end position="29"/>
    </location>
</feature>
<dbReference type="InterPro" id="IPR036914">
    <property type="entry name" value="MGS-like_dom_sf"/>
</dbReference>
<dbReference type="EMBL" id="JADBGQ010000003">
    <property type="protein sequence ID" value="KAG5403713.1"/>
    <property type="molecule type" value="Genomic_DNA"/>
</dbReference>
<dbReference type="Proteomes" id="UP000823674">
    <property type="component" value="Chromosome A03"/>
</dbReference>
<comment type="caution">
    <text evidence="3">The sequence shown here is derived from an EMBL/GenBank/DDBJ whole genome shotgun (WGS) entry which is preliminary data.</text>
</comment>
<accession>A0ABQ7MYE5</accession>
<feature type="region of interest" description="Disordered" evidence="1">
    <location>
        <begin position="1"/>
        <end position="29"/>
    </location>
</feature>
<evidence type="ECO:0000259" key="2">
    <source>
        <dbReference type="SMART" id="SM00851"/>
    </source>
</evidence>
<dbReference type="PANTHER" id="PTHR11692:SF0">
    <property type="entry name" value="BIFUNCTIONAL PURINE BIOSYNTHESIS PROTEIN ATIC"/>
    <property type="match status" value="1"/>
</dbReference>
<protein>
    <recommendedName>
        <fullName evidence="2">MGS-like domain-containing protein</fullName>
    </recommendedName>
</protein>
<dbReference type="SUPFAM" id="SSF52335">
    <property type="entry name" value="Methylglyoxal synthase-like"/>
    <property type="match status" value="1"/>
</dbReference>
<gene>
    <name evidence="3" type="primary">A03p013390.1_BraROA</name>
    <name evidence="3" type="ORF">IGI04_009832</name>
</gene>
<sequence length="168" mass="18501">MVETRRNSSASKSFPASSSSPELSSHLHSLPSDLRSRSMLLLNLYVRSEFRCGPSHVRVSDSSKESATVMGLLWFIHYGGTASTLENQLDGRVKTLHPNIHGGILARRDVEHHMEALNEHGIGEFGHLISLLFSKDGIENIDIGGPTMIRAAAKNHKDVLIVVDSEDY</sequence>
<evidence type="ECO:0000313" key="4">
    <source>
        <dbReference type="Proteomes" id="UP000823674"/>
    </source>
</evidence>
<dbReference type="InterPro" id="IPR002695">
    <property type="entry name" value="PurH-like"/>
</dbReference>
<keyword evidence="4" id="KW-1185">Reference proteome</keyword>
<feature type="domain" description="MGS-like" evidence="2">
    <location>
        <begin position="71"/>
        <end position="147"/>
    </location>
</feature>
<name>A0ABQ7MYE5_BRACM</name>
<evidence type="ECO:0000256" key="1">
    <source>
        <dbReference type="SAM" id="MobiDB-lite"/>
    </source>
</evidence>